<keyword evidence="3" id="KW-0539">Nucleus</keyword>
<dbReference type="GO" id="GO:0003677">
    <property type="term" value="F:DNA binding"/>
    <property type="evidence" value="ECO:0007669"/>
    <property type="project" value="InterPro"/>
</dbReference>
<sequence>MASADVGPARKYRSRKQKPCDNCRRRRVCCVRDAEGDCALCSRRSIPCTFSSEPSARKRKVKPVETPTANSATQSTGPSSGPIQENTGLRPSGRADEPPRSGVNIGEGKYIGLSGTDDVYFALERDQAIGNDPAREAYFRERASSSTSAFSETSNNHARPIDPDAAVVQSIFFEQSHPAYPLLDESRAKKHNSRLLTNAIAIISKYTSPELQGLDNNVLIEGFSALLLLEARSPTLETVEAAILFTQRALRGKMSTSAPGMWAVIGTIVGICHDLGLNIDCSAWSIPEAVKRRRKRLWWSMYMQDKWFAMALGRPSYIRDSNTTTPMLSAIDFEGTAASSDGPDGEPVKRPELITGIHCFVAMAELTVILDEILSIFFTLSSVVQLRTVTGEHIIDVSDRIEQKLVNWRATYLDHILVQRFFPDVTGSLEIAFYTVRIMLLRGIFPKLYRRNLSLDRQFELAVECTSSMITLVETLQINRLSTFWWSCSGFNLALAGTFMASLKRLSTDDTRVRYWDGRFKYYRKLLSAYGTSFWPAKFAATALDHMAKNLTKTTGDDVNSEMGDGPSIFTSPSTPWSGVSYDFFPHNLTSLNGIDFDAGWWMEDNGQWSADVASAAA</sequence>
<dbReference type="GO" id="GO:0000981">
    <property type="term" value="F:DNA-binding transcription factor activity, RNA polymerase II-specific"/>
    <property type="evidence" value="ECO:0007669"/>
    <property type="project" value="InterPro"/>
</dbReference>
<dbReference type="GeneID" id="25280223"/>
<dbReference type="GO" id="GO:0005634">
    <property type="term" value="C:nucleus"/>
    <property type="evidence" value="ECO:0007669"/>
    <property type="project" value="TreeGrafter"/>
</dbReference>
<accession>A0A072PPF8</accession>
<dbReference type="InterPro" id="IPR001138">
    <property type="entry name" value="Zn2Cys6_DnaBD"/>
</dbReference>
<evidence type="ECO:0000256" key="3">
    <source>
        <dbReference type="ARBA" id="ARBA00023242"/>
    </source>
</evidence>
<feature type="compositionally biased region" description="Polar residues" evidence="4">
    <location>
        <begin position="67"/>
        <end position="89"/>
    </location>
</feature>
<dbReference type="AlphaFoldDB" id="A0A072PPF8"/>
<dbReference type="HOGENOM" id="CLU_006632_5_0_1"/>
<dbReference type="GO" id="GO:0006351">
    <property type="term" value="P:DNA-templated transcription"/>
    <property type="evidence" value="ECO:0007669"/>
    <property type="project" value="InterPro"/>
</dbReference>
<evidence type="ECO:0000313" key="6">
    <source>
        <dbReference type="EMBL" id="KEF57380.1"/>
    </source>
</evidence>
<reference evidence="6 7" key="1">
    <citation type="submission" date="2013-03" db="EMBL/GenBank/DDBJ databases">
        <title>The Genome Sequence of Exophiala aquamarina CBS 119918.</title>
        <authorList>
            <consortium name="The Broad Institute Genomics Platform"/>
            <person name="Cuomo C."/>
            <person name="de Hoog S."/>
            <person name="Gorbushina A."/>
            <person name="Walker B."/>
            <person name="Young S.K."/>
            <person name="Zeng Q."/>
            <person name="Gargeya S."/>
            <person name="Fitzgerald M."/>
            <person name="Haas B."/>
            <person name="Abouelleil A."/>
            <person name="Allen A.W."/>
            <person name="Alvarado L."/>
            <person name="Arachchi H.M."/>
            <person name="Berlin A.M."/>
            <person name="Chapman S.B."/>
            <person name="Gainer-Dewar J."/>
            <person name="Goldberg J."/>
            <person name="Griggs A."/>
            <person name="Gujja S."/>
            <person name="Hansen M."/>
            <person name="Howarth C."/>
            <person name="Imamovic A."/>
            <person name="Ireland A."/>
            <person name="Larimer J."/>
            <person name="McCowan C."/>
            <person name="Murphy C."/>
            <person name="Pearson M."/>
            <person name="Poon T.W."/>
            <person name="Priest M."/>
            <person name="Roberts A."/>
            <person name="Saif S."/>
            <person name="Shea T."/>
            <person name="Sisk P."/>
            <person name="Sykes S."/>
            <person name="Wortman J."/>
            <person name="Nusbaum C."/>
            <person name="Birren B."/>
        </authorList>
    </citation>
    <scope>NUCLEOTIDE SEQUENCE [LARGE SCALE GENOMIC DNA]</scope>
    <source>
        <strain evidence="6 7">CBS 119918</strain>
    </source>
</reference>
<keyword evidence="2" id="KW-0804">Transcription</keyword>
<feature type="region of interest" description="Disordered" evidence="4">
    <location>
        <begin position="52"/>
        <end position="109"/>
    </location>
</feature>
<feature type="domain" description="Zn(2)-C6 fungal-type" evidence="5">
    <location>
        <begin position="19"/>
        <end position="50"/>
    </location>
</feature>
<dbReference type="InterPro" id="IPR007219">
    <property type="entry name" value="XnlR_reg_dom"/>
</dbReference>
<dbReference type="RefSeq" id="XP_013259970.1">
    <property type="nucleotide sequence ID" value="XM_013404516.1"/>
</dbReference>
<dbReference type="InterPro" id="IPR050797">
    <property type="entry name" value="Carb_Metab_Trans_Reg"/>
</dbReference>
<dbReference type="SMART" id="SM00906">
    <property type="entry name" value="Fungal_trans"/>
    <property type="match status" value="1"/>
</dbReference>
<evidence type="ECO:0000256" key="1">
    <source>
        <dbReference type="ARBA" id="ARBA00023015"/>
    </source>
</evidence>
<comment type="caution">
    <text evidence="6">The sequence shown here is derived from an EMBL/GenBank/DDBJ whole genome shotgun (WGS) entry which is preliminary data.</text>
</comment>
<dbReference type="Proteomes" id="UP000027920">
    <property type="component" value="Unassembled WGS sequence"/>
</dbReference>
<dbReference type="PANTHER" id="PTHR31668">
    <property type="entry name" value="GLUCOSE TRANSPORT TRANSCRIPTION REGULATOR RGT1-RELATED-RELATED"/>
    <property type="match status" value="1"/>
</dbReference>
<dbReference type="OrthoDB" id="1924787at2759"/>
<dbReference type="STRING" id="1182545.A0A072PPF8"/>
<organism evidence="6 7">
    <name type="scientific">Exophiala aquamarina CBS 119918</name>
    <dbReference type="NCBI Taxonomy" id="1182545"/>
    <lineage>
        <taxon>Eukaryota</taxon>
        <taxon>Fungi</taxon>
        <taxon>Dikarya</taxon>
        <taxon>Ascomycota</taxon>
        <taxon>Pezizomycotina</taxon>
        <taxon>Eurotiomycetes</taxon>
        <taxon>Chaetothyriomycetidae</taxon>
        <taxon>Chaetothyriales</taxon>
        <taxon>Herpotrichiellaceae</taxon>
        <taxon>Exophiala</taxon>
    </lineage>
</organism>
<dbReference type="PROSITE" id="PS50048">
    <property type="entry name" value="ZN2_CY6_FUNGAL_2"/>
    <property type="match status" value="1"/>
</dbReference>
<dbReference type="CDD" id="cd12148">
    <property type="entry name" value="fungal_TF_MHR"/>
    <property type="match status" value="1"/>
</dbReference>
<evidence type="ECO:0000256" key="2">
    <source>
        <dbReference type="ARBA" id="ARBA00023163"/>
    </source>
</evidence>
<proteinExistence type="predicted"/>
<dbReference type="PANTHER" id="PTHR31668:SF10">
    <property type="entry name" value="ZN(II)2CYS6 TRANSCRIPTION FACTOR (EUROFUNG)"/>
    <property type="match status" value="1"/>
</dbReference>
<dbReference type="Pfam" id="PF04082">
    <property type="entry name" value="Fungal_trans"/>
    <property type="match status" value="1"/>
</dbReference>
<name>A0A072PPF8_9EURO</name>
<evidence type="ECO:0000259" key="5">
    <source>
        <dbReference type="PROSITE" id="PS50048"/>
    </source>
</evidence>
<gene>
    <name evidence="6" type="ORF">A1O9_05297</name>
</gene>
<dbReference type="GO" id="GO:0008270">
    <property type="term" value="F:zinc ion binding"/>
    <property type="evidence" value="ECO:0007669"/>
    <property type="project" value="InterPro"/>
</dbReference>
<dbReference type="VEuPathDB" id="FungiDB:A1O9_05297"/>
<dbReference type="EMBL" id="AMGV01000004">
    <property type="protein sequence ID" value="KEF57380.1"/>
    <property type="molecule type" value="Genomic_DNA"/>
</dbReference>
<dbReference type="PROSITE" id="PS00463">
    <property type="entry name" value="ZN2_CY6_FUNGAL_1"/>
    <property type="match status" value="1"/>
</dbReference>
<keyword evidence="7" id="KW-1185">Reference proteome</keyword>
<evidence type="ECO:0000313" key="7">
    <source>
        <dbReference type="Proteomes" id="UP000027920"/>
    </source>
</evidence>
<dbReference type="GO" id="GO:0001080">
    <property type="term" value="P:nitrogen catabolite activation of transcription from RNA polymerase II promoter"/>
    <property type="evidence" value="ECO:0007669"/>
    <property type="project" value="TreeGrafter"/>
</dbReference>
<evidence type="ECO:0000256" key="4">
    <source>
        <dbReference type="SAM" id="MobiDB-lite"/>
    </source>
</evidence>
<keyword evidence="1" id="KW-0805">Transcription regulation</keyword>
<protein>
    <recommendedName>
        <fullName evidence="5">Zn(2)-C6 fungal-type domain-containing protein</fullName>
    </recommendedName>
</protein>